<dbReference type="Pfam" id="PF22191">
    <property type="entry name" value="IBR_1"/>
    <property type="match status" value="1"/>
</dbReference>
<dbReference type="SMART" id="SM00184">
    <property type="entry name" value="RING"/>
    <property type="match status" value="2"/>
</dbReference>
<dbReference type="SMART" id="SM00647">
    <property type="entry name" value="IBR"/>
    <property type="match status" value="2"/>
</dbReference>
<dbReference type="InterPro" id="IPR001841">
    <property type="entry name" value="Znf_RING"/>
</dbReference>
<reference evidence="12" key="2">
    <citation type="submission" date="2023-05" db="EMBL/GenBank/DDBJ databases">
        <authorList>
            <consortium name="Lawrence Berkeley National Laboratory"/>
            <person name="Steindorff A."/>
            <person name="Hensen N."/>
            <person name="Bonometti L."/>
            <person name="Westerberg I."/>
            <person name="Brannstrom I.O."/>
            <person name="Guillou S."/>
            <person name="Cros-Aarteil S."/>
            <person name="Calhoun S."/>
            <person name="Haridas S."/>
            <person name="Kuo A."/>
            <person name="Mondo S."/>
            <person name="Pangilinan J."/>
            <person name="Riley R."/>
            <person name="Labutti K."/>
            <person name="Andreopoulos B."/>
            <person name="Lipzen A."/>
            <person name="Chen C."/>
            <person name="Yanf M."/>
            <person name="Daum C."/>
            <person name="Ng V."/>
            <person name="Clum A."/>
            <person name="Ohm R."/>
            <person name="Martin F."/>
            <person name="Silar P."/>
            <person name="Natvig D."/>
            <person name="Lalanne C."/>
            <person name="Gautier V."/>
            <person name="Ament-Velasquez S.L."/>
            <person name="Kruys A."/>
            <person name="Hutchinson M.I."/>
            <person name="Powell A.J."/>
            <person name="Barry K."/>
            <person name="Miller A.N."/>
            <person name="Grigoriev I.V."/>
            <person name="Debuchy R."/>
            <person name="Gladieux P."/>
            <person name="Thoren M.H."/>
            <person name="Johannesson H."/>
        </authorList>
    </citation>
    <scope>NUCLEOTIDE SEQUENCE</scope>
    <source>
        <strain evidence="12">CBS 731.68</strain>
    </source>
</reference>
<gene>
    <name evidence="12" type="ORF">N657DRAFT_647749</name>
</gene>
<reference evidence="12" key="1">
    <citation type="journal article" date="2023" name="Mol. Phylogenet. Evol.">
        <title>Genome-scale phylogeny and comparative genomics of the fungal order Sordariales.</title>
        <authorList>
            <person name="Hensen N."/>
            <person name="Bonometti L."/>
            <person name="Westerberg I."/>
            <person name="Brannstrom I.O."/>
            <person name="Guillou S."/>
            <person name="Cros-Aarteil S."/>
            <person name="Calhoun S."/>
            <person name="Haridas S."/>
            <person name="Kuo A."/>
            <person name="Mondo S."/>
            <person name="Pangilinan J."/>
            <person name="Riley R."/>
            <person name="LaButti K."/>
            <person name="Andreopoulos B."/>
            <person name="Lipzen A."/>
            <person name="Chen C."/>
            <person name="Yan M."/>
            <person name="Daum C."/>
            <person name="Ng V."/>
            <person name="Clum A."/>
            <person name="Steindorff A."/>
            <person name="Ohm R.A."/>
            <person name="Martin F."/>
            <person name="Silar P."/>
            <person name="Natvig D.O."/>
            <person name="Lalanne C."/>
            <person name="Gautier V."/>
            <person name="Ament-Velasquez S.L."/>
            <person name="Kruys A."/>
            <person name="Hutchinson M.I."/>
            <person name="Powell A.J."/>
            <person name="Barry K."/>
            <person name="Miller A.N."/>
            <person name="Grigoriev I.V."/>
            <person name="Debuchy R."/>
            <person name="Gladieux P."/>
            <person name="Hiltunen Thoren M."/>
            <person name="Johannesson H."/>
        </authorList>
    </citation>
    <scope>NUCLEOTIDE SEQUENCE</scope>
    <source>
        <strain evidence="12">CBS 731.68</strain>
    </source>
</reference>
<evidence type="ECO:0000256" key="1">
    <source>
        <dbReference type="ARBA" id="ARBA00001798"/>
    </source>
</evidence>
<dbReference type="PROSITE" id="PS51257">
    <property type="entry name" value="PROKAR_LIPOPROTEIN"/>
    <property type="match status" value="1"/>
</dbReference>
<proteinExistence type="predicted"/>
<dbReference type="InterPro" id="IPR044066">
    <property type="entry name" value="TRIAD_supradom"/>
</dbReference>
<dbReference type="CDD" id="cd20335">
    <property type="entry name" value="BRcat_RBR"/>
    <property type="match status" value="1"/>
</dbReference>
<dbReference type="PROSITE" id="PS50089">
    <property type="entry name" value="ZF_RING_2"/>
    <property type="match status" value="1"/>
</dbReference>
<dbReference type="AlphaFoldDB" id="A0AAN6Z2G3"/>
<evidence type="ECO:0000313" key="13">
    <source>
        <dbReference type="Proteomes" id="UP001302602"/>
    </source>
</evidence>
<dbReference type="EC" id="2.3.2.31" evidence="2"/>
<comment type="caution">
    <text evidence="12">The sequence shown here is derived from an EMBL/GenBank/DDBJ whole genome shotgun (WGS) entry which is preliminary data.</text>
</comment>
<evidence type="ECO:0000256" key="6">
    <source>
        <dbReference type="ARBA" id="ARBA00022771"/>
    </source>
</evidence>
<dbReference type="GO" id="GO:0016567">
    <property type="term" value="P:protein ubiquitination"/>
    <property type="evidence" value="ECO:0007669"/>
    <property type="project" value="InterPro"/>
</dbReference>
<evidence type="ECO:0000256" key="7">
    <source>
        <dbReference type="ARBA" id="ARBA00022786"/>
    </source>
</evidence>
<evidence type="ECO:0000256" key="8">
    <source>
        <dbReference type="ARBA" id="ARBA00022833"/>
    </source>
</evidence>
<dbReference type="GeneID" id="87830149"/>
<accession>A0AAN6Z2G3</accession>
<evidence type="ECO:0000256" key="5">
    <source>
        <dbReference type="ARBA" id="ARBA00022737"/>
    </source>
</evidence>
<dbReference type="InterPro" id="IPR013083">
    <property type="entry name" value="Znf_RING/FYVE/PHD"/>
</dbReference>
<feature type="domain" description="RING-type" evidence="11">
    <location>
        <begin position="3"/>
        <end position="229"/>
    </location>
</feature>
<evidence type="ECO:0000256" key="3">
    <source>
        <dbReference type="ARBA" id="ARBA00022679"/>
    </source>
</evidence>
<evidence type="ECO:0000313" key="12">
    <source>
        <dbReference type="EMBL" id="KAK4121569.1"/>
    </source>
</evidence>
<dbReference type="InterPro" id="IPR002867">
    <property type="entry name" value="IBR_dom"/>
</dbReference>
<comment type="catalytic activity">
    <reaction evidence="1">
        <text>[E2 ubiquitin-conjugating enzyme]-S-ubiquitinyl-L-cysteine + [acceptor protein]-L-lysine = [E2 ubiquitin-conjugating enzyme]-L-cysteine + [acceptor protein]-N(6)-ubiquitinyl-L-lysine.</text>
        <dbReference type="EC" id="2.3.2.31"/>
    </reaction>
</comment>
<keyword evidence="13" id="KW-1185">Reference proteome</keyword>
<keyword evidence="4" id="KW-0479">Metal-binding</keyword>
<dbReference type="InterPro" id="IPR031127">
    <property type="entry name" value="E3_UB_ligase_RBR"/>
</dbReference>
<evidence type="ECO:0000259" key="11">
    <source>
        <dbReference type="PROSITE" id="PS51873"/>
    </source>
</evidence>
<protein>
    <recommendedName>
        <fullName evidence="2">RBR-type E3 ubiquitin transferase</fullName>
        <ecNumber evidence="2">2.3.2.31</ecNumber>
    </recommendedName>
</protein>
<evidence type="ECO:0000256" key="4">
    <source>
        <dbReference type="ARBA" id="ARBA00022723"/>
    </source>
</evidence>
<evidence type="ECO:0000259" key="10">
    <source>
        <dbReference type="PROSITE" id="PS50089"/>
    </source>
</evidence>
<evidence type="ECO:0000256" key="2">
    <source>
        <dbReference type="ARBA" id="ARBA00012251"/>
    </source>
</evidence>
<dbReference type="GO" id="GO:0061630">
    <property type="term" value="F:ubiquitin protein ligase activity"/>
    <property type="evidence" value="ECO:0007669"/>
    <property type="project" value="UniProtKB-EC"/>
</dbReference>
<dbReference type="PROSITE" id="PS51873">
    <property type="entry name" value="TRIAD"/>
    <property type="match status" value="1"/>
</dbReference>
<dbReference type="RefSeq" id="XP_062645340.1">
    <property type="nucleotide sequence ID" value="XM_062793380.1"/>
</dbReference>
<keyword evidence="7" id="KW-0833">Ubl conjugation pathway</keyword>
<dbReference type="Pfam" id="PF01485">
    <property type="entry name" value="IBR"/>
    <property type="match status" value="1"/>
</dbReference>
<dbReference type="SUPFAM" id="SSF57850">
    <property type="entry name" value="RING/U-box"/>
    <property type="match status" value="3"/>
</dbReference>
<dbReference type="Gene3D" id="3.30.40.10">
    <property type="entry name" value="Zinc/RING finger domain, C3HC4 (zinc finger)"/>
    <property type="match status" value="1"/>
</dbReference>
<dbReference type="Proteomes" id="UP001302602">
    <property type="component" value="Unassembled WGS sequence"/>
</dbReference>
<keyword evidence="8" id="KW-0862">Zinc</keyword>
<name>A0AAN6Z2G3_9PEZI</name>
<evidence type="ECO:0000256" key="9">
    <source>
        <dbReference type="PROSITE-ProRule" id="PRU00175"/>
    </source>
</evidence>
<feature type="domain" description="RING-type" evidence="10">
    <location>
        <begin position="7"/>
        <end position="60"/>
    </location>
</feature>
<dbReference type="GO" id="GO:0008270">
    <property type="term" value="F:zinc ion binding"/>
    <property type="evidence" value="ECO:0007669"/>
    <property type="project" value="UniProtKB-KW"/>
</dbReference>
<organism evidence="12 13">
    <name type="scientific">Parathielavia appendiculata</name>
    <dbReference type="NCBI Taxonomy" id="2587402"/>
    <lineage>
        <taxon>Eukaryota</taxon>
        <taxon>Fungi</taxon>
        <taxon>Dikarya</taxon>
        <taxon>Ascomycota</taxon>
        <taxon>Pezizomycotina</taxon>
        <taxon>Sordariomycetes</taxon>
        <taxon>Sordariomycetidae</taxon>
        <taxon>Sordariales</taxon>
        <taxon>Chaetomiaceae</taxon>
        <taxon>Parathielavia</taxon>
    </lineage>
</organism>
<dbReference type="EMBL" id="MU853233">
    <property type="protein sequence ID" value="KAK4121569.1"/>
    <property type="molecule type" value="Genomic_DNA"/>
</dbReference>
<sequence length="229" mass="25171">MATGRECVVCAETKPAEAFPGAPLTSGCQHAPRSCIDCIATSIRGHIQAKILSDVPCPECAGTMSFETIQRYADAETCQRYDELCLHRLMQEDGSFVWCAAGCGSGQIHEGGTDQPIVKCAGCGSKTCFACKVPWHVGMTCAEWTKFEAPTGTSNETPTEILNRRAWELRASKATIERTTKPCPKCKWNIEKNGGCGHMTCSRCKYEFCWGCLRLWTGSQLCCGLWVRY</sequence>
<dbReference type="Gene3D" id="1.20.120.1750">
    <property type="match status" value="1"/>
</dbReference>
<dbReference type="PANTHER" id="PTHR11685">
    <property type="entry name" value="RBR FAMILY RING FINGER AND IBR DOMAIN-CONTAINING"/>
    <property type="match status" value="1"/>
</dbReference>
<keyword evidence="3" id="KW-0808">Transferase</keyword>
<keyword evidence="6 9" id="KW-0863">Zinc-finger</keyword>
<keyword evidence="5" id="KW-0677">Repeat</keyword>